<proteinExistence type="predicted"/>
<dbReference type="EMBL" id="GBRH01178476">
    <property type="protein sequence ID" value="JAE19420.1"/>
    <property type="molecule type" value="Transcribed_RNA"/>
</dbReference>
<organism evidence="1">
    <name type="scientific">Arundo donax</name>
    <name type="common">Giant reed</name>
    <name type="synonym">Donax arundinaceus</name>
    <dbReference type="NCBI Taxonomy" id="35708"/>
    <lineage>
        <taxon>Eukaryota</taxon>
        <taxon>Viridiplantae</taxon>
        <taxon>Streptophyta</taxon>
        <taxon>Embryophyta</taxon>
        <taxon>Tracheophyta</taxon>
        <taxon>Spermatophyta</taxon>
        <taxon>Magnoliopsida</taxon>
        <taxon>Liliopsida</taxon>
        <taxon>Poales</taxon>
        <taxon>Poaceae</taxon>
        <taxon>PACMAD clade</taxon>
        <taxon>Arundinoideae</taxon>
        <taxon>Arundineae</taxon>
        <taxon>Arundo</taxon>
    </lineage>
</organism>
<sequence>MPNFFQRIMLFTWI</sequence>
<reference evidence="1" key="1">
    <citation type="submission" date="2014-09" db="EMBL/GenBank/DDBJ databases">
        <authorList>
            <person name="Magalhaes I.L.F."/>
            <person name="Oliveira U."/>
            <person name="Santos F.R."/>
            <person name="Vidigal T.H.D.A."/>
            <person name="Brescovit A.D."/>
            <person name="Santos A.J."/>
        </authorList>
    </citation>
    <scope>NUCLEOTIDE SEQUENCE</scope>
    <source>
        <tissue evidence="1">Shoot tissue taken approximately 20 cm above the soil surface</tissue>
    </source>
</reference>
<evidence type="ECO:0000313" key="1">
    <source>
        <dbReference type="EMBL" id="JAE19420.1"/>
    </source>
</evidence>
<protein>
    <submittedName>
        <fullName evidence="1">Uncharacterized protein</fullName>
    </submittedName>
</protein>
<accession>A0A0A9G2W5</accession>
<reference evidence="1" key="2">
    <citation type="journal article" date="2015" name="Data Brief">
        <title>Shoot transcriptome of the giant reed, Arundo donax.</title>
        <authorList>
            <person name="Barrero R.A."/>
            <person name="Guerrero F.D."/>
            <person name="Moolhuijzen P."/>
            <person name="Goolsby J.A."/>
            <person name="Tidwell J."/>
            <person name="Bellgard S.E."/>
            <person name="Bellgard M.I."/>
        </authorList>
    </citation>
    <scope>NUCLEOTIDE SEQUENCE</scope>
    <source>
        <tissue evidence="1">Shoot tissue taken approximately 20 cm above the soil surface</tissue>
    </source>
</reference>
<name>A0A0A9G2W5_ARUDO</name>